<dbReference type="OrthoDB" id="19707at2759"/>
<accession>A0A250WQH5</accession>
<comment type="caution">
    <text evidence="4">The sequence shown here is derived from an EMBL/GenBank/DDBJ whole genome shotgun (WGS) entry which is preliminary data.</text>
</comment>
<evidence type="ECO:0000256" key="2">
    <source>
        <dbReference type="ARBA" id="ARBA00023004"/>
    </source>
</evidence>
<dbReference type="InterPro" id="IPR010376">
    <property type="entry name" value="GBBH-like_N"/>
</dbReference>
<evidence type="ECO:0000256" key="1">
    <source>
        <dbReference type="ARBA" id="ARBA00022723"/>
    </source>
</evidence>
<proteinExistence type="predicted"/>
<organism evidence="4 5">
    <name type="scientific">Chlamydomonas eustigma</name>
    <dbReference type="NCBI Taxonomy" id="1157962"/>
    <lineage>
        <taxon>Eukaryota</taxon>
        <taxon>Viridiplantae</taxon>
        <taxon>Chlorophyta</taxon>
        <taxon>core chlorophytes</taxon>
        <taxon>Chlorophyceae</taxon>
        <taxon>CS clade</taxon>
        <taxon>Chlamydomonadales</taxon>
        <taxon>Chlamydomonadaceae</taxon>
        <taxon>Chlamydomonas</taxon>
    </lineage>
</organism>
<evidence type="ECO:0000259" key="3">
    <source>
        <dbReference type="Pfam" id="PF06155"/>
    </source>
</evidence>
<gene>
    <name evidence="4" type="ORF">CEUSTIGMA_g526.t1</name>
</gene>
<protein>
    <recommendedName>
        <fullName evidence="3">Gamma-butyrobetaine hydroxylase-like N-terminal domain-containing protein</fullName>
    </recommendedName>
</protein>
<dbReference type="GO" id="GO:0046872">
    <property type="term" value="F:metal ion binding"/>
    <property type="evidence" value="ECO:0007669"/>
    <property type="project" value="UniProtKB-KW"/>
</dbReference>
<sequence>MDMHKCRMLMIQCCYSYASTISGNSCLHKFARIFKSYTSCSSLVCTKTLCNIDISPSEIKLLKSTKRLNVTFDDGKEFSFSAEYLRAKSPSVDNARRDAVGLKVVAGRKHVGIMKIEAVGKYAIRLIFDDLHASGIYTWPYLYDLGLNKMQYSRRYIQALKARGLSREPSRRPVESVSLTSSP</sequence>
<evidence type="ECO:0000313" key="5">
    <source>
        <dbReference type="Proteomes" id="UP000232323"/>
    </source>
</evidence>
<keyword evidence="1" id="KW-0479">Metal-binding</keyword>
<dbReference type="Proteomes" id="UP000232323">
    <property type="component" value="Unassembled WGS sequence"/>
</dbReference>
<dbReference type="STRING" id="1157962.A0A250WQH5"/>
<dbReference type="PANTHER" id="PTHR35303">
    <property type="entry name" value="OS02G0197800 PROTEIN"/>
    <property type="match status" value="1"/>
</dbReference>
<reference evidence="4 5" key="1">
    <citation type="submission" date="2017-08" db="EMBL/GenBank/DDBJ databases">
        <title>Acidophilic green algal genome provides insights into adaptation to an acidic environment.</title>
        <authorList>
            <person name="Hirooka S."/>
            <person name="Hirose Y."/>
            <person name="Kanesaki Y."/>
            <person name="Higuchi S."/>
            <person name="Fujiwara T."/>
            <person name="Onuma R."/>
            <person name="Era A."/>
            <person name="Ohbayashi R."/>
            <person name="Uzuka A."/>
            <person name="Nozaki H."/>
            <person name="Yoshikawa H."/>
            <person name="Miyagishima S.Y."/>
        </authorList>
    </citation>
    <scope>NUCLEOTIDE SEQUENCE [LARGE SCALE GENOMIC DNA]</scope>
    <source>
        <strain evidence="4 5">NIES-2499</strain>
    </source>
</reference>
<keyword evidence="5" id="KW-1185">Reference proteome</keyword>
<dbReference type="InterPro" id="IPR038492">
    <property type="entry name" value="GBBH-like_N_sf"/>
</dbReference>
<dbReference type="Pfam" id="PF06155">
    <property type="entry name" value="GBBH-like_N"/>
    <property type="match status" value="1"/>
</dbReference>
<keyword evidence="2" id="KW-0408">Iron</keyword>
<dbReference type="EMBL" id="BEGY01000002">
    <property type="protein sequence ID" value="GAX73073.1"/>
    <property type="molecule type" value="Genomic_DNA"/>
</dbReference>
<evidence type="ECO:0000313" key="4">
    <source>
        <dbReference type="EMBL" id="GAX73073.1"/>
    </source>
</evidence>
<dbReference type="PANTHER" id="PTHR35303:SF5">
    <property type="entry name" value="OS02G0197800 PROTEIN"/>
    <property type="match status" value="1"/>
</dbReference>
<feature type="domain" description="Gamma-butyrobetaine hydroxylase-like N-terminal" evidence="3">
    <location>
        <begin position="59"/>
        <end position="143"/>
    </location>
</feature>
<name>A0A250WQH5_9CHLO</name>
<dbReference type="AlphaFoldDB" id="A0A250WQH5"/>
<dbReference type="Gene3D" id="3.30.2020.30">
    <property type="match status" value="1"/>
</dbReference>